<dbReference type="InterPro" id="IPR052698">
    <property type="entry name" value="MoCofactor_Util/Proc"/>
</dbReference>
<comment type="caution">
    <text evidence="3">The sequence shown here is derived from an EMBL/GenBank/DDBJ whole genome shotgun (WGS) entry which is preliminary data.</text>
</comment>
<dbReference type="EMBL" id="SUMG01000020">
    <property type="protein sequence ID" value="NBG89266.1"/>
    <property type="molecule type" value="Genomic_DNA"/>
</dbReference>
<organism evidence="3 4">
    <name type="scientific">Isachenkonia alkalipeptolytica</name>
    <dbReference type="NCBI Taxonomy" id="2565777"/>
    <lineage>
        <taxon>Bacteria</taxon>
        <taxon>Bacillati</taxon>
        <taxon>Bacillota</taxon>
        <taxon>Clostridia</taxon>
        <taxon>Eubacteriales</taxon>
        <taxon>Clostridiaceae</taxon>
        <taxon>Isachenkonia</taxon>
    </lineage>
</organism>
<dbReference type="PANTHER" id="PTHR30388">
    <property type="entry name" value="ALDEHYDE OXIDOREDUCTASE MOLYBDENUM COFACTOR ASSEMBLY PROTEIN"/>
    <property type="match status" value="1"/>
</dbReference>
<dbReference type="Pfam" id="PF02625">
    <property type="entry name" value="XdhC_CoxI"/>
    <property type="match status" value="1"/>
</dbReference>
<evidence type="ECO:0000313" key="4">
    <source>
        <dbReference type="Proteomes" id="UP000449710"/>
    </source>
</evidence>
<dbReference type="PANTHER" id="PTHR30388:SF6">
    <property type="entry name" value="XANTHINE DEHYDROGENASE SUBUNIT A-RELATED"/>
    <property type="match status" value="1"/>
</dbReference>
<sequence length="266" mass="29216">MTDLQLLNTLENYLEKGENVALATITKADGSSPGKEGSMMVVTSTGETYGTVGGGAIEKTVTGQAVKCIEAGTGGSFHYGLNTEQGSLGMQCGGDVDVYIRVFQKKPQLWVIGGGHISKSLYQFSEILDFEVEIFEDRQEYASRDRFPKAKKINLGKLEETLPGKETEGETYAVVVTRGHRYDQAAVEYLLEKELRYIGMIGSKNKVKNTLQALREKGVSKERLDRLYAPVGVDLKGPSPEEIALSIMTEMVVIKNKGNLIHLKDE</sequence>
<evidence type="ECO:0000259" key="1">
    <source>
        <dbReference type="Pfam" id="PF02625"/>
    </source>
</evidence>
<reference evidence="3 4" key="1">
    <citation type="submission" date="2019-04" db="EMBL/GenBank/DDBJ databases">
        <title>Isachenkonia alkalipeptolytica gen. nov. sp. nov. a new anaerobic, alkiliphilic organothrophic bacterium capable to reduce synthesized ferrihydrite isolated from a soda lake.</title>
        <authorList>
            <person name="Toshchakov S.V."/>
            <person name="Zavarzina D.G."/>
            <person name="Zhilina T.N."/>
            <person name="Kostrikina N.A."/>
            <person name="Kublanov I.V."/>
        </authorList>
    </citation>
    <scope>NUCLEOTIDE SEQUENCE [LARGE SCALE GENOMIC DNA]</scope>
    <source>
        <strain evidence="3 4">Z-1701</strain>
    </source>
</reference>
<name>A0AA43XMP5_9CLOT</name>
<dbReference type="Gene3D" id="3.40.50.720">
    <property type="entry name" value="NAD(P)-binding Rossmann-like Domain"/>
    <property type="match status" value="1"/>
</dbReference>
<feature type="domain" description="XdhC Rossmann" evidence="2">
    <location>
        <begin position="109"/>
        <end position="251"/>
    </location>
</feature>
<dbReference type="InterPro" id="IPR027051">
    <property type="entry name" value="XdhC_Rossmann_dom"/>
</dbReference>
<evidence type="ECO:0000259" key="2">
    <source>
        <dbReference type="Pfam" id="PF13478"/>
    </source>
</evidence>
<gene>
    <name evidence="3" type="ORF">ISALK_12275</name>
</gene>
<dbReference type="InterPro" id="IPR003777">
    <property type="entry name" value="XdhC_CoxI"/>
</dbReference>
<accession>A0AA43XMP5</accession>
<keyword evidence="4" id="KW-1185">Reference proteome</keyword>
<protein>
    <submittedName>
        <fullName evidence="3">Xanthine dehydrogenase</fullName>
    </submittedName>
</protein>
<evidence type="ECO:0000313" key="3">
    <source>
        <dbReference type="EMBL" id="NBG89266.1"/>
    </source>
</evidence>
<dbReference type="Proteomes" id="UP000449710">
    <property type="component" value="Unassembled WGS sequence"/>
</dbReference>
<feature type="domain" description="XdhC- CoxI" evidence="1">
    <location>
        <begin position="14"/>
        <end position="80"/>
    </location>
</feature>
<dbReference type="Pfam" id="PF13478">
    <property type="entry name" value="XdhC_C"/>
    <property type="match status" value="1"/>
</dbReference>
<dbReference type="AlphaFoldDB" id="A0AA43XMP5"/>
<proteinExistence type="predicted"/>
<dbReference type="RefSeq" id="WP_160722760.1">
    <property type="nucleotide sequence ID" value="NZ_SUMG01000020.1"/>
</dbReference>